<evidence type="ECO:0000313" key="2">
    <source>
        <dbReference type="Proteomes" id="UP000664991"/>
    </source>
</evidence>
<protein>
    <submittedName>
        <fullName evidence="1">Uncharacterized protein</fullName>
    </submittedName>
</protein>
<dbReference type="Proteomes" id="UP000664991">
    <property type="component" value="Unassembled WGS sequence"/>
</dbReference>
<comment type="caution">
    <text evidence="1">The sequence shown here is derived from an EMBL/GenBank/DDBJ whole genome shotgun (WGS) entry which is preliminary data.</text>
</comment>
<evidence type="ECO:0000313" key="1">
    <source>
        <dbReference type="EMBL" id="KAG5214674.1"/>
    </source>
</evidence>
<dbReference type="AlphaFoldDB" id="A0A836ACQ4"/>
<reference evidence="1 2" key="1">
    <citation type="submission" date="2020-12" db="EMBL/GenBank/DDBJ databases">
        <title>De novo assembly of Tibetan sheep genome.</title>
        <authorList>
            <person name="Li X."/>
        </authorList>
    </citation>
    <scope>NUCLEOTIDE SEQUENCE [LARGE SCALE GENOMIC DNA]</scope>
    <source>
        <tissue evidence="1">Heart</tissue>
    </source>
</reference>
<proteinExistence type="predicted"/>
<name>A0A836ACQ4_SHEEP</name>
<dbReference type="EMBL" id="JAEMGP010000001">
    <property type="protein sequence ID" value="KAG5214674.1"/>
    <property type="molecule type" value="Genomic_DNA"/>
</dbReference>
<sequence>MDAPKLWAASFLVDMEQNSGTPQGENKFIESFSYQNKLQQQIGVLCRPTSAYKAAMLGNEWRSPGGAFHPERVGTKVSYAYITVLKGDDAPVILPALLPGATPSQGRLLLV</sequence>
<organism evidence="1 2">
    <name type="scientific">Ovis aries</name>
    <name type="common">Sheep</name>
    <dbReference type="NCBI Taxonomy" id="9940"/>
    <lineage>
        <taxon>Eukaryota</taxon>
        <taxon>Metazoa</taxon>
        <taxon>Chordata</taxon>
        <taxon>Craniata</taxon>
        <taxon>Vertebrata</taxon>
        <taxon>Euteleostomi</taxon>
        <taxon>Mammalia</taxon>
        <taxon>Eutheria</taxon>
        <taxon>Laurasiatheria</taxon>
        <taxon>Artiodactyla</taxon>
        <taxon>Ruminantia</taxon>
        <taxon>Pecora</taxon>
        <taxon>Bovidae</taxon>
        <taxon>Caprinae</taxon>
        <taxon>Ovis</taxon>
    </lineage>
</organism>
<accession>A0A836ACQ4</accession>
<gene>
    <name evidence="1" type="ORF">JEQ12_000250</name>
</gene>